<sequence>MRIQRTNRIDRGLILMQTHDDRNEDQRVHMIRTVQHLIERCLLFHMDLPGCVETLAKRANIDPVLTIAVWKGLLKENGDFFRAYFVRNARLYNPPYTAGKYFSTHISGMSTSHVIYRGPSSDFERLATRKI</sequence>
<dbReference type="PANTHER" id="PTHR31871">
    <property type="entry name" value="OS02G0137100 PROTEIN"/>
    <property type="match status" value="1"/>
</dbReference>
<dbReference type="EMBL" id="EF086164">
    <property type="protein sequence ID" value="ABK25449.1"/>
    <property type="molecule type" value="mRNA"/>
</dbReference>
<organism evidence="1">
    <name type="scientific">Picea sitchensis</name>
    <name type="common">Sitka spruce</name>
    <name type="synonym">Pinus sitchensis</name>
    <dbReference type="NCBI Taxonomy" id="3332"/>
    <lineage>
        <taxon>Eukaryota</taxon>
        <taxon>Viridiplantae</taxon>
        <taxon>Streptophyta</taxon>
        <taxon>Embryophyta</taxon>
        <taxon>Tracheophyta</taxon>
        <taxon>Spermatophyta</taxon>
        <taxon>Pinopsida</taxon>
        <taxon>Pinidae</taxon>
        <taxon>Conifers I</taxon>
        <taxon>Pinales</taxon>
        <taxon>Pinaceae</taxon>
        <taxon>Picea</taxon>
    </lineage>
</organism>
<dbReference type="InterPro" id="IPR006476">
    <property type="entry name" value="CHP01589_pln"/>
</dbReference>
<dbReference type="AlphaFoldDB" id="A9NXT8"/>
<evidence type="ECO:0000313" key="1">
    <source>
        <dbReference type="EMBL" id="ABK25449.1"/>
    </source>
</evidence>
<accession>A9NXT8</accession>
<dbReference type="NCBIfam" id="TIGR01589">
    <property type="entry name" value="A_thal_3526"/>
    <property type="match status" value="1"/>
</dbReference>
<protein>
    <submittedName>
        <fullName evidence="1">Uncharacterized protein</fullName>
    </submittedName>
</protein>
<dbReference type="Pfam" id="PF09713">
    <property type="entry name" value="A_thal_3526"/>
    <property type="match status" value="1"/>
</dbReference>
<dbReference type="PANTHER" id="PTHR31871:SF5">
    <property type="entry name" value="TRANSMEMBRANE PROTEIN"/>
    <property type="match status" value="1"/>
</dbReference>
<name>A9NXT8_PICSI</name>
<reference evidence="1" key="1">
    <citation type="journal article" date="2008" name="BMC Genomics">
        <title>A conifer genomics resource of 200,000 spruce (Picea spp.) ESTs and 6,464 high-quality, sequence-finished full-length cDNAs for Sitka spruce (Picea sitchensis).</title>
        <authorList>
            <person name="Ralph S.G."/>
            <person name="Chun H.J."/>
            <person name="Kolosova N."/>
            <person name="Cooper D."/>
            <person name="Oddy C."/>
            <person name="Ritland C.E."/>
            <person name="Kirkpatrick R."/>
            <person name="Moore R."/>
            <person name="Barber S."/>
            <person name="Holt R.A."/>
            <person name="Jones S.J."/>
            <person name="Marra M.A."/>
            <person name="Douglas C.J."/>
            <person name="Ritland K."/>
            <person name="Bohlmann J."/>
        </authorList>
    </citation>
    <scope>NUCLEOTIDE SEQUENCE</scope>
    <source>
        <tissue evidence="1">Green portion of the leader tissue</tissue>
    </source>
</reference>
<proteinExistence type="evidence at transcript level"/>